<sequence>MGSTVRRRPNCFNLLFQMRLTQRMGKEDTAGLQAWNSASELAEAYQLGKMESGAAMQLLNEVDEEVVESLSSHVKKWSMGKFLTHEPVCNGIFNRDYTSGINALLPWEKDLKNSPESLALMCQRMELDYSQTFLARHGDAELEVMLEQSVQREQNAAAEAIATMLATATLKDTESKIEDDLARMKAFIQEATLFANQQGGLDLRYMTERYDRGKTWVAKYMEKHHRCCSNPLSQAHADLLHYQRGPLLIDEAVEVAKTVSNGDSNAILCLLGVGTIHKTYGFQKSKATLGTIGPVTRARVMDLWSEDDKPCSPPARESRQSP</sequence>
<gene>
    <name evidence="1" type="ORF">CCMP2556_LOCUS54054</name>
</gene>
<dbReference type="EMBL" id="CAXAMN010028417">
    <property type="protein sequence ID" value="CAK9116501.1"/>
    <property type="molecule type" value="Genomic_DNA"/>
</dbReference>
<proteinExistence type="predicted"/>
<evidence type="ECO:0000313" key="2">
    <source>
        <dbReference type="Proteomes" id="UP001642484"/>
    </source>
</evidence>
<protein>
    <submittedName>
        <fullName evidence="1">Uncharacterized protein</fullName>
    </submittedName>
</protein>
<dbReference type="Proteomes" id="UP001642484">
    <property type="component" value="Unassembled WGS sequence"/>
</dbReference>
<evidence type="ECO:0000313" key="1">
    <source>
        <dbReference type="EMBL" id="CAK9116501.1"/>
    </source>
</evidence>
<accession>A0ABP0SVN3</accession>
<keyword evidence="2" id="KW-1185">Reference proteome</keyword>
<comment type="caution">
    <text evidence="1">The sequence shown here is derived from an EMBL/GenBank/DDBJ whole genome shotgun (WGS) entry which is preliminary data.</text>
</comment>
<name>A0ABP0SVN3_9DINO</name>
<reference evidence="1 2" key="1">
    <citation type="submission" date="2024-02" db="EMBL/GenBank/DDBJ databases">
        <authorList>
            <person name="Chen Y."/>
            <person name="Shah S."/>
            <person name="Dougan E. K."/>
            <person name="Thang M."/>
            <person name="Chan C."/>
        </authorList>
    </citation>
    <scope>NUCLEOTIDE SEQUENCE [LARGE SCALE GENOMIC DNA]</scope>
</reference>
<organism evidence="1 2">
    <name type="scientific">Durusdinium trenchii</name>
    <dbReference type="NCBI Taxonomy" id="1381693"/>
    <lineage>
        <taxon>Eukaryota</taxon>
        <taxon>Sar</taxon>
        <taxon>Alveolata</taxon>
        <taxon>Dinophyceae</taxon>
        <taxon>Suessiales</taxon>
        <taxon>Symbiodiniaceae</taxon>
        <taxon>Durusdinium</taxon>
    </lineage>
</organism>